<keyword evidence="4" id="KW-1185">Reference proteome</keyword>
<dbReference type="Pfam" id="PF00144">
    <property type="entry name" value="Beta-lactamase"/>
    <property type="match status" value="1"/>
</dbReference>
<evidence type="ECO:0000259" key="2">
    <source>
        <dbReference type="Pfam" id="PF00144"/>
    </source>
</evidence>
<dbReference type="Gene3D" id="3.40.710.10">
    <property type="entry name" value="DD-peptidase/beta-lactamase superfamily"/>
    <property type="match status" value="1"/>
</dbReference>
<evidence type="ECO:0000313" key="3">
    <source>
        <dbReference type="EMBL" id="SFL95426.1"/>
    </source>
</evidence>
<dbReference type="PANTHER" id="PTHR43283">
    <property type="entry name" value="BETA-LACTAMASE-RELATED"/>
    <property type="match status" value="1"/>
</dbReference>
<dbReference type="PANTHER" id="PTHR43283:SF14">
    <property type="entry name" value="BLL8153 PROTEIN"/>
    <property type="match status" value="1"/>
</dbReference>
<dbReference type="InterPro" id="IPR050789">
    <property type="entry name" value="Diverse_Enzym_Activities"/>
</dbReference>
<protein>
    <recommendedName>
        <fullName evidence="2">Beta-lactamase-related domain-containing protein</fullName>
    </recommendedName>
</protein>
<gene>
    <name evidence="3" type="ORF">SAMN04487963_0711</name>
</gene>
<feature type="chain" id="PRO_5011470307" description="Beta-lactamase-related domain-containing protein" evidence="1">
    <location>
        <begin position="21"/>
        <end position="414"/>
    </location>
</feature>
<dbReference type="SUPFAM" id="SSF56601">
    <property type="entry name" value="beta-lactamase/transpeptidase-like"/>
    <property type="match status" value="1"/>
</dbReference>
<dbReference type="InterPro" id="IPR001466">
    <property type="entry name" value="Beta-lactam-related"/>
</dbReference>
<proteinExistence type="predicted"/>
<dbReference type="RefSeq" id="WP_092020493.1">
    <property type="nucleotide sequence ID" value="NZ_FOUE01000001.1"/>
</dbReference>
<organism evidence="3 4">
    <name type="scientific">Marinobacter zhejiangensis</name>
    <dbReference type="NCBI Taxonomy" id="488535"/>
    <lineage>
        <taxon>Bacteria</taxon>
        <taxon>Pseudomonadati</taxon>
        <taxon>Pseudomonadota</taxon>
        <taxon>Gammaproteobacteria</taxon>
        <taxon>Pseudomonadales</taxon>
        <taxon>Marinobacteraceae</taxon>
        <taxon>Marinobacter</taxon>
    </lineage>
</organism>
<keyword evidence="1" id="KW-0732">Signal</keyword>
<accession>A0A1I4LXA6</accession>
<feature type="signal peptide" evidence="1">
    <location>
        <begin position="1"/>
        <end position="20"/>
    </location>
</feature>
<sequence length="414" mass="45693">MKRKLLYLTCSLLAVALVAAAINAQTLRRLYHTVTLFDDDVIVGNFSNMDQLFDAVTIDASAPVTVFGHSPQPLPSEFQHDGTPRVTRDFLADTNTTALLVLKDNDITFEEYYRGTNAGDRRISWSVAKSFLSALFGVAVAEGSIGSLDTPVSDYVPSLKGTGYDGVAIKDVLQMSSGVRFDEDYARFNSDINRFGRLMALGGSLDEFATTLERERQPGTYLHYVSIDTHVLGMVLRAATGREITDYFNDKLWSRLGAEDSTLYLVDAVGEPMVLGGLNMRTRDFARFGSVYLNNGFWNGQQIVTPEWVAASVTPDAPHLMPGERDTSDLSLGYGYQWWIPEDADQEFMAIGIYDQFIYVNQKAGVVIVKNSANTHFTEDNFSSMRETVSMFRAIADSVATSGDQDTSLAAAQQ</sequence>
<dbReference type="Proteomes" id="UP000198519">
    <property type="component" value="Unassembled WGS sequence"/>
</dbReference>
<feature type="domain" description="Beta-lactamase-related" evidence="2">
    <location>
        <begin position="92"/>
        <end position="376"/>
    </location>
</feature>
<dbReference type="OrthoDB" id="9814204at2"/>
<name>A0A1I4LXA6_9GAMM</name>
<dbReference type="InterPro" id="IPR012338">
    <property type="entry name" value="Beta-lactam/transpept-like"/>
</dbReference>
<evidence type="ECO:0000256" key="1">
    <source>
        <dbReference type="SAM" id="SignalP"/>
    </source>
</evidence>
<evidence type="ECO:0000313" key="4">
    <source>
        <dbReference type="Proteomes" id="UP000198519"/>
    </source>
</evidence>
<dbReference type="AlphaFoldDB" id="A0A1I4LXA6"/>
<reference evidence="4" key="1">
    <citation type="submission" date="2016-10" db="EMBL/GenBank/DDBJ databases">
        <authorList>
            <person name="Varghese N."/>
            <person name="Submissions S."/>
        </authorList>
    </citation>
    <scope>NUCLEOTIDE SEQUENCE [LARGE SCALE GENOMIC DNA]</scope>
    <source>
        <strain evidence="4">CGMCC 1.7061</strain>
    </source>
</reference>
<dbReference type="STRING" id="488535.SAMN04487963_0711"/>
<dbReference type="EMBL" id="FOUE01000001">
    <property type="protein sequence ID" value="SFL95426.1"/>
    <property type="molecule type" value="Genomic_DNA"/>
</dbReference>